<dbReference type="GO" id="GO:0015689">
    <property type="term" value="P:molybdate ion transport"/>
    <property type="evidence" value="ECO:0007669"/>
    <property type="project" value="InterPro"/>
</dbReference>
<accession>A0A7X0VAH6</accession>
<feature type="binding site" evidence="4">
    <location>
        <position position="46"/>
    </location>
    <ligand>
        <name>molybdate</name>
        <dbReference type="ChEBI" id="CHEBI:36264"/>
    </ligand>
</feature>
<keyword evidence="4" id="KW-0500">Molybdenum</keyword>
<keyword evidence="7" id="KW-1185">Reference proteome</keyword>
<comment type="caution">
    <text evidence="6">The sequence shown here is derived from an EMBL/GenBank/DDBJ whole genome shotgun (WGS) entry which is preliminary data.</text>
</comment>
<dbReference type="GO" id="GO:0046872">
    <property type="term" value="F:metal ion binding"/>
    <property type="evidence" value="ECO:0007669"/>
    <property type="project" value="UniProtKB-KW"/>
</dbReference>
<feature type="chain" id="PRO_5039276250" evidence="5">
    <location>
        <begin position="22"/>
        <end position="257"/>
    </location>
</feature>
<feature type="binding site" evidence="4">
    <location>
        <position position="74"/>
    </location>
    <ligand>
        <name>molybdate</name>
        <dbReference type="ChEBI" id="CHEBI:36264"/>
    </ligand>
</feature>
<name>A0A7X0VAH6_9ACTN</name>
<feature type="signal peptide" evidence="5">
    <location>
        <begin position="1"/>
        <end position="21"/>
    </location>
</feature>
<proteinExistence type="inferred from homology"/>
<comment type="similarity">
    <text evidence="1">Belongs to the bacterial solute-binding protein ModA family.</text>
</comment>
<keyword evidence="2 4" id="KW-0479">Metal-binding</keyword>
<dbReference type="NCBIfam" id="TIGR01256">
    <property type="entry name" value="modA"/>
    <property type="match status" value="1"/>
</dbReference>
<feature type="binding site" evidence="4">
    <location>
        <position position="193"/>
    </location>
    <ligand>
        <name>molybdate</name>
        <dbReference type="ChEBI" id="CHEBI:36264"/>
    </ligand>
</feature>
<evidence type="ECO:0000256" key="3">
    <source>
        <dbReference type="ARBA" id="ARBA00022729"/>
    </source>
</evidence>
<dbReference type="GO" id="GO:0030973">
    <property type="term" value="F:molybdate ion binding"/>
    <property type="evidence" value="ECO:0007669"/>
    <property type="project" value="TreeGrafter"/>
</dbReference>
<dbReference type="Proteomes" id="UP000523955">
    <property type="component" value="Unassembled WGS sequence"/>
</dbReference>
<feature type="binding site" evidence="4">
    <location>
        <position position="175"/>
    </location>
    <ligand>
        <name>molybdate</name>
        <dbReference type="ChEBI" id="CHEBI:36264"/>
    </ligand>
</feature>
<dbReference type="PANTHER" id="PTHR30632">
    <property type="entry name" value="MOLYBDATE-BINDING PERIPLASMIC PROTEIN"/>
    <property type="match status" value="1"/>
</dbReference>
<keyword evidence="3 5" id="KW-0732">Signal</keyword>
<evidence type="ECO:0000256" key="5">
    <source>
        <dbReference type="SAM" id="SignalP"/>
    </source>
</evidence>
<sequence>MLPSRALTGLSLLALALPLAACGGGDDGAPSADGDGTTITVLAAASLTGTFTDLAKQFEDDHPGVTVKLAFDSSATLAQQALDGAPADVLATADEATMDSAADALAADPQVFATNTMVLVTPADNPAQITDFGDLDTGGATFVACVDTAPCGKVAAALFQDNDLTAKPASLEVDVKAVLAKVTSDEADAGFVYRTDAVAAGEDVRSVDIPHAEDEVTTYPIAPLDQSRASGLAGEFVDLVLSTEGQQVLADAGFGKP</sequence>
<evidence type="ECO:0000256" key="4">
    <source>
        <dbReference type="PIRSR" id="PIRSR004846-1"/>
    </source>
</evidence>
<evidence type="ECO:0000256" key="2">
    <source>
        <dbReference type="ARBA" id="ARBA00022723"/>
    </source>
</evidence>
<evidence type="ECO:0000313" key="7">
    <source>
        <dbReference type="Proteomes" id="UP000523955"/>
    </source>
</evidence>
<protein>
    <submittedName>
        <fullName evidence="6">Molybdate ABC transporter substrate-binding protein</fullName>
    </submittedName>
</protein>
<reference evidence="6 7" key="1">
    <citation type="submission" date="2020-08" db="EMBL/GenBank/DDBJ databases">
        <authorList>
            <person name="Seo M.-J."/>
        </authorList>
    </citation>
    <scope>NUCLEOTIDE SEQUENCE [LARGE SCALE GENOMIC DNA]</scope>
    <source>
        <strain evidence="6 7">KIGAM211</strain>
    </source>
</reference>
<dbReference type="InterPro" id="IPR005950">
    <property type="entry name" value="ModA"/>
</dbReference>
<dbReference type="EMBL" id="JACKXE010000001">
    <property type="protein sequence ID" value="MBB6626967.1"/>
    <property type="molecule type" value="Genomic_DNA"/>
</dbReference>
<dbReference type="AlphaFoldDB" id="A0A7X0VAH6"/>
<dbReference type="PANTHER" id="PTHR30632:SF0">
    <property type="entry name" value="SULFATE-BINDING PROTEIN"/>
    <property type="match status" value="1"/>
</dbReference>
<evidence type="ECO:0000313" key="6">
    <source>
        <dbReference type="EMBL" id="MBB6626967.1"/>
    </source>
</evidence>
<dbReference type="PIRSF" id="PIRSF004846">
    <property type="entry name" value="ModA"/>
    <property type="match status" value="1"/>
</dbReference>
<dbReference type="Gene3D" id="3.40.190.10">
    <property type="entry name" value="Periplasmic binding protein-like II"/>
    <property type="match status" value="2"/>
</dbReference>
<organism evidence="6 7">
    <name type="scientific">Nocardioides luti</name>
    <dbReference type="NCBI Taxonomy" id="2761101"/>
    <lineage>
        <taxon>Bacteria</taxon>
        <taxon>Bacillati</taxon>
        <taxon>Actinomycetota</taxon>
        <taxon>Actinomycetes</taxon>
        <taxon>Propionibacteriales</taxon>
        <taxon>Nocardioidaceae</taxon>
        <taxon>Nocardioides</taxon>
    </lineage>
</organism>
<dbReference type="Pfam" id="PF13531">
    <property type="entry name" value="SBP_bac_11"/>
    <property type="match status" value="1"/>
</dbReference>
<gene>
    <name evidence="6" type="primary">modA</name>
    <name evidence="6" type="ORF">H5V45_06495</name>
</gene>
<dbReference type="InterPro" id="IPR050682">
    <property type="entry name" value="ModA/WtpA"/>
</dbReference>
<dbReference type="SUPFAM" id="SSF53850">
    <property type="entry name" value="Periplasmic binding protein-like II"/>
    <property type="match status" value="1"/>
</dbReference>
<evidence type="ECO:0000256" key="1">
    <source>
        <dbReference type="ARBA" id="ARBA00009175"/>
    </source>
</evidence>